<dbReference type="RefSeq" id="XP_045286233.1">
    <property type="nucleotide sequence ID" value="XM_045433065.1"/>
</dbReference>
<dbReference type="AlphaFoldDB" id="C0NS86"/>
<proteinExistence type="predicted"/>
<keyword evidence="2" id="KW-1185">Reference proteome</keyword>
<sequence>MGGESGGIDWAQDILCAADGSDTPRAQRIEAGKICADCYMCRDEYRMRCSQVYFTVESSEISSSTSIPGNKAEENRKLGASNADSDEYHGGPDPDQLRLAFSEQARCSTSSHSLIFFSRECSTLTVPASNVPATGERENPGKSLRWRMIRATCGYAIACATNYLDNISRDYSASPNVKKNFDKFRHSSNTRINGQWTHYSRPGQQRRLLDHWLEGGSTLRSQLLGS</sequence>
<dbReference type="GeneID" id="69039032"/>
<dbReference type="EMBL" id="GG663370">
    <property type="protein sequence ID" value="EEH05752.1"/>
    <property type="molecule type" value="Genomic_DNA"/>
</dbReference>
<gene>
    <name evidence="1" type="ORF">HCBG_06016</name>
</gene>
<protein>
    <submittedName>
        <fullName evidence="1">Uncharacterized protein</fullName>
    </submittedName>
</protein>
<accession>C0NS86</accession>
<dbReference type="InParanoid" id="C0NS86"/>
<name>C0NS86_AJECG</name>
<reference evidence="1" key="1">
    <citation type="submission" date="2009-02" db="EMBL/GenBank/DDBJ databases">
        <title>The Genome Sequence of Ajellomyces capsulatus strain G186AR.</title>
        <authorList>
            <consortium name="The Broad Institute Genome Sequencing Platform"/>
            <person name="Champion M."/>
            <person name="Cuomo C."/>
            <person name="Ma L.-J."/>
            <person name="Henn M.R."/>
            <person name="Sil A."/>
            <person name="Goldman B."/>
            <person name="Young S.K."/>
            <person name="Kodira C.D."/>
            <person name="Zeng Q."/>
            <person name="Koehrsen M."/>
            <person name="Alvarado L."/>
            <person name="Berlin A."/>
            <person name="Borenstein D."/>
            <person name="Chen Z."/>
            <person name="Engels R."/>
            <person name="Freedman E."/>
            <person name="Gellesch M."/>
            <person name="Goldberg J."/>
            <person name="Griggs A."/>
            <person name="Gujja S."/>
            <person name="Heiman D."/>
            <person name="Hepburn T."/>
            <person name="Howarth C."/>
            <person name="Jen D."/>
            <person name="Larson L."/>
            <person name="Lewis B."/>
            <person name="Mehta T."/>
            <person name="Park D."/>
            <person name="Pearson M."/>
            <person name="Roberts A."/>
            <person name="Saif S."/>
            <person name="Shea T."/>
            <person name="Shenoy N."/>
            <person name="Sisk P."/>
            <person name="Stolte C."/>
            <person name="Sykes S."/>
            <person name="Walk T."/>
            <person name="White J."/>
            <person name="Yandava C."/>
            <person name="Klein B."/>
            <person name="McEwen J.G."/>
            <person name="Puccia R."/>
            <person name="Goldman G.H."/>
            <person name="Felipe M.S."/>
            <person name="Nino-Vega G."/>
            <person name="San-Blas G."/>
            <person name="Taylor J."/>
            <person name="Mendoza L."/>
            <person name="Galagan J."/>
            <person name="Nusbaum C."/>
            <person name="Birren B."/>
        </authorList>
    </citation>
    <scope>NUCLEOTIDE SEQUENCE</scope>
    <source>
        <strain evidence="1">G186AR</strain>
    </source>
</reference>
<organism evidence="1 2">
    <name type="scientific">Ajellomyces capsulatus (strain G186AR / H82 / ATCC MYA-2454 / RMSCC 2432)</name>
    <name type="common">Darling's disease fungus</name>
    <name type="synonym">Histoplasma capsulatum</name>
    <dbReference type="NCBI Taxonomy" id="447093"/>
    <lineage>
        <taxon>Eukaryota</taxon>
        <taxon>Fungi</taxon>
        <taxon>Dikarya</taxon>
        <taxon>Ascomycota</taxon>
        <taxon>Pezizomycotina</taxon>
        <taxon>Eurotiomycetes</taxon>
        <taxon>Eurotiomycetidae</taxon>
        <taxon>Onygenales</taxon>
        <taxon>Ajellomycetaceae</taxon>
        <taxon>Histoplasma</taxon>
    </lineage>
</organism>
<dbReference type="HOGENOM" id="CLU_1224460_0_0_1"/>
<evidence type="ECO:0000313" key="1">
    <source>
        <dbReference type="EMBL" id="EEH05752.1"/>
    </source>
</evidence>
<evidence type="ECO:0000313" key="2">
    <source>
        <dbReference type="Proteomes" id="UP000001631"/>
    </source>
</evidence>
<dbReference type="Proteomes" id="UP000001631">
    <property type="component" value="Unassembled WGS sequence"/>
</dbReference>